<reference evidence="2 3" key="1">
    <citation type="journal article" date="2020" name="ISME J.">
        <title>Uncovering the hidden diversity of litter-decomposition mechanisms in mushroom-forming fungi.</title>
        <authorList>
            <person name="Floudas D."/>
            <person name="Bentzer J."/>
            <person name="Ahren D."/>
            <person name="Johansson T."/>
            <person name="Persson P."/>
            <person name="Tunlid A."/>
        </authorList>
    </citation>
    <scope>NUCLEOTIDE SEQUENCE [LARGE SCALE GENOMIC DNA]</scope>
    <source>
        <strain evidence="2 3">CBS 291.85</strain>
    </source>
</reference>
<proteinExistence type="predicted"/>
<comment type="caution">
    <text evidence="2">The sequence shown here is derived from an EMBL/GenBank/DDBJ whole genome shotgun (WGS) entry which is preliminary data.</text>
</comment>
<dbReference type="AlphaFoldDB" id="A0A8H5F9X7"/>
<organism evidence="2 3">
    <name type="scientific">Tetrapyrgos nigripes</name>
    <dbReference type="NCBI Taxonomy" id="182062"/>
    <lineage>
        <taxon>Eukaryota</taxon>
        <taxon>Fungi</taxon>
        <taxon>Dikarya</taxon>
        <taxon>Basidiomycota</taxon>
        <taxon>Agaricomycotina</taxon>
        <taxon>Agaricomycetes</taxon>
        <taxon>Agaricomycetidae</taxon>
        <taxon>Agaricales</taxon>
        <taxon>Marasmiineae</taxon>
        <taxon>Marasmiaceae</taxon>
        <taxon>Tetrapyrgos</taxon>
    </lineage>
</organism>
<gene>
    <name evidence="2" type="ORF">D9758_017729</name>
</gene>
<feature type="region of interest" description="Disordered" evidence="1">
    <location>
        <begin position="100"/>
        <end position="121"/>
    </location>
</feature>
<protein>
    <submittedName>
        <fullName evidence="2">Uncharacterized protein</fullName>
    </submittedName>
</protein>
<evidence type="ECO:0000313" key="3">
    <source>
        <dbReference type="Proteomes" id="UP000559256"/>
    </source>
</evidence>
<dbReference type="EMBL" id="JAACJM010000357">
    <property type="protein sequence ID" value="KAF5328573.1"/>
    <property type="molecule type" value="Genomic_DNA"/>
</dbReference>
<feature type="compositionally biased region" description="Basic and acidic residues" evidence="1">
    <location>
        <begin position="111"/>
        <end position="121"/>
    </location>
</feature>
<keyword evidence="3" id="KW-1185">Reference proteome</keyword>
<name>A0A8H5F9X7_9AGAR</name>
<evidence type="ECO:0000313" key="2">
    <source>
        <dbReference type="EMBL" id="KAF5328573.1"/>
    </source>
</evidence>
<evidence type="ECO:0000256" key="1">
    <source>
        <dbReference type="SAM" id="MobiDB-lite"/>
    </source>
</evidence>
<dbReference type="OrthoDB" id="2855464at2759"/>
<feature type="compositionally biased region" description="Acidic residues" evidence="1">
    <location>
        <begin position="100"/>
        <end position="110"/>
    </location>
</feature>
<sequence>MSKLTTCIPCSYTSPDIIRPKRFMYSQVPQYPHTAPTHFIYEHNDMRYFENHDGRQRSWASSPSVLSPIKSPFQWNHVPGCTNYTPIQFSVAQSAILDDSDFDSDTEPESEDKVESEKDKFAKSAPGVPFALKEASFSSSSVSLTKIVEEEEEEGLEDDGFESMPEKLCHLCAMGALKYAPFRVVDHPMKQDKDVVNDDLRFITFTQILNLYRPTSTRRSPTPSVIPNSNHCHRDVYTPLSASLRYRRIALRDDPWVSEFTKSRVKCRGCQKVVRMSIYREYEVSYWIKHRDELCRRIKEEVLARRE</sequence>
<dbReference type="Proteomes" id="UP000559256">
    <property type="component" value="Unassembled WGS sequence"/>
</dbReference>
<accession>A0A8H5F9X7</accession>